<feature type="non-terminal residue" evidence="2">
    <location>
        <position position="1"/>
    </location>
</feature>
<feature type="region of interest" description="Disordered" evidence="1">
    <location>
        <begin position="12"/>
        <end position="33"/>
    </location>
</feature>
<name>A0A699UNS4_TANCI</name>
<evidence type="ECO:0000256" key="1">
    <source>
        <dbReference type="SAM" id="MobiDB-lite"/>
    </source>
</evidence>
<dbReference type="EMBL" id="BKCJ011346475">
    <property type="protein sequence ID" value="GFD23653.1"/>
    <property type="molecule type" value="Genomic_DNA"/>
</dbReference>
<reference evidence="2" key="1">
    <citation type="journal article" date="2019" name="Sci. Rep.">
        <title>Draft genome of Tanacetum cinerariifolium, the natural source of mosquito coil.</title>
        <authorList>
            <person name="Yamashiro T."/>
            <person name="Shiraishi A."/>
            <person name="Satake H."/>
            <person name="Nakayama K."/>
        </authorList>
    </citation>
    <scope>NUCLEOTIDE SEQUENCE</scope>
</reference>
<proteinExistence type="predicted"/>
<feature type="compositionally biased region" description="Polar residues" evidence="1">
    <location>
        <begin position="16"/>
        <end position="26"/>
    </location>
</feature>
<organism evidence="2">
    <name type="scientific">Tanacetum cinerariifolium</name>
    <name type="common">Dalmatian daisy</name>
    <name type="synonym">Chrysanthemum cinerariifolium</name>
    <dbReference type="NCBI Taxonomy" id="118510"/>
    <lineage>
        <taxon>Eukaryota</taxon>
        <taxon>Viridiplantae</taxon>
        <taxon>Streptophyta</taxon>
        <taxon>Embryophyta</taxon>
        <taxon>Tracheophyta</taxon>
        <taxon>Spermatophyta</taxon>
        <taxon>Magnoliopsida</taxon>
        <taxon>eudicotyledons</taxon>
        <taxon>Gunneridae</taxon>
        <taxon>Pentapetalae</taxon>
        <taxon>asterids</taxon>
        <taxon>campanulids</taxon>
        <taxon>Asterales</taxon>
        <taxon>Asteraceae</taxon>
        <taxon>Asteroideae</taxon>
        <taxon>Anthemideae</taxon>
        <taxon>Anthemidinae</taxon>
        <taxon>Tanacetum</taxon>
    </lineage>
</organism>
<feature type="non-terminal residue" evidence="2">
    <location>
        <position position="93"/>
    </location>
</feature>
<evidence type="ECO:0000313" key="2">
    <source>
        <dbReference type="EMBL" id="GFD23653.1"/>
    </source>
</evidence>
<protein>
    <submittedName>
        <fullName evidence="2">Uncharacterized protein</fullName>
    </submittedName>
</protein>
<accession>A0A699UNS4</accession>
<gene>
    <name evidence="2" type="ORF">Tci_895622</name>
</gene>
<sequence length="93" mass="10004">LRRLGFCKEQGAMNKEQAQQRQANGTEKSKHRACRQHRAWWRSGSHKYCRGQAAGGTALVEAGQVGVLVGAGAAVAVGAAYLQVQLLKPVLAY</sequence>
<comment type="caution">
    <text evidence="2">The sequence shown here is derived from an EMBL/GenBank/DDBJ whole genome shotgun (WGS) entry which is preliminary data.</text>
</comment>
<dbReference type="AlphaFoldDB" id="A0A699UNS4"/>